<sequence length="65" mass="7277">MIKFLPILINLVLGTLMLLLGFKVLAPKFPSEEVKATFYKRWSAFLIIAGFVILGATAFLLAKMF</sequence>
<protein>
    <submittedName>
        <fullName evidence="2">Uncharacterized protein</fullName>
    </submittedName>
</protein>
<evidence type="ECO:0000313" key="2">
    <source>
        <dbReference type="EMBL" id="AYB32489.1"/>
    </source>
</evidence>
<reference evidence="3" key="1">
    <citation type="submission" date="2018-09" db="EMBL/GenBank/DDBJ databases">
        <title>Chryseolinea sp. KIS68-18 isolated from soil.</title>
        <authorList>
            <person name="Weon H.-Y."/>
            <person name="Kwon S.-W."/>
            <person name="Lee S.A."/>
        </authorList>
    </citation>
    <scope>NUCLEOTIDE SEQUENCE [LARGE SCALE GENOMIC DNA]</scope>
    <source>
        <strain evidence="3">KIS68-18</strain>
    </source>
</reference>
<dbReference type="KEGG" id="chk:D4L85_18760"/>
<gene>
    <name evidence="2" type="ORF">D4L85_18760</name>
</gene>
<proteinExistence type="predicted"/>
<dbReference type="RefSeq" id="WP_119755742.1">
    <property type="nucleotide sequence ID" value="NZ_CP032382.1"/>
</dbReference>
<dbReference type="OrthoDB" id="9897416at2"/>
<dbReference type="Proteomes" id="UP000266183">
    <property type="component" value="Chromosome"/>
</dbReference>
<name>A0A385SMS1_9BACT</name>
<keyword evidence="1" id="KW-0472">Membrane</keyword>
<evidence type="ECO:0000256" key="1">
    <source>
        <dbReference type="SAM" id="Phobius"/>
    </source>
</evidence>
<accession>A0A385SMS1</accession>
<dbReference type="AlphaFoldDB" id="A0A385SMS1"/>
<feature type="transmembrane region" description="Helical" evidence="1">
    <location>
        <begin position="7"/>
        <end position="26"/>
    </location>
</feature>
<keyword evidence="1" id="KW-1133">Transmembrane helix</keyword>
<organism evidence="2 3">
    <name type="scientific">Chryseolinea soli</name>
    <dbReference type="NCBI Taxonomy" id="2321403"/>
    <lineage>
        <taxon>Bacteria</taxon>
        <taxon>Pseudomonadati</taxon>
        <taxon>Bacteroidota</taxon>
        <taxon>Cytophagia</taxon>
        <taxon>Cytophagales</taxon>
        <taxon>Fulvivirgaceae</taxon>
        <taxon>Chryseolinea</taxon>
    </lineage>
</organism>
<dbReference type="EMBL" id="CP032382">
    <property type="protein sequence ID" value="AYB32489.1"/>
    <property type="molecule type" value="Genomic_DNA"/>
</dbReference>
<keyword evidence="3" id="KW-1185">Reference proteome</keyword>
<keyword evidence="1" id="KW-0812">Transmembrane</keyword>
<evidence type="ECO:0000313" key="3">
    <source>
        <dbReference type="Proteomes" id="UP000266183"/>
    </source>
</evidence>
<feature type="transmembrane region" description="Helical" evidence="1">
    <location>
        <begin position="42"/>
        <end position="62"/>
    </location>
</feature>